<sequence length="722" mass="83080">MIEYYHKPVALWQNSAWTNRADHNFPLTKTYGSIKGHEQLKSFANSQVEWLHKHHADDFFACDDWLKKIVEEELLFNSQEANLNHIQGNGIGVIEADQGNLMLHAGGPNASVLYLTQINLESSKEEQVVRRWKTKSLDWKFAKNESIYQVDTSNGFNSPSVAVRTTQTCFLYSICQEDSSHVLTQRDIIQTRERMMSIRHSPFHPQSLLIFCEDGSLYEYDPHHLAKTEMILKPQLKRGDGNQLTEWMDCHYSDSPYVHYVSTVTGVSSIDRRVKDALVSTIIQSNHIFSKKESLSCVSIEAKRDPNGITFATTSSIYNADIRYANKVVTGQRHYMWDAPRKIQQFHSMEPPTTMIHNYNHGEVQLYRSDRGSSSGHHIEPEPHLIGTFLTSQRKNGKAAMSSLFRINRYGDVTVQYLQRDSDIASHYHTAFNREENEKVRESRGRRLKVCKKHGRTGEVEGFKLDIDKLPKRSRGEENNTISRKGIINQILIRISPHLQQFLQSPKSLREIQTWANDTYQTKWTEEMLKDALTILVEAKKLKTHVVAGNRDSPDQQTTSSLIVYSNQFVERLNAPEKFITWRGDKLKKLEEKKLGVNEIDFEELNNHWNAYLKFSEQEESTRGYHSRTESHAFYQKVVEDLSKAPAQRQRAQAPASHRTNFQMPSGKIPTVRTQERPRESLPSSSLDVMSQSSQVSISSSQGSQTRRSSTNFPVKKKKKGF</sequence>
<comment type="caution">
    <text evidence="2">The sequence shown here is derived from an EMBL/GenBank/DDBJ whole genome shotgun (WGS) entry which is preliminary data.</text>
</comment>
<dbReference type="AlphaFoldDB" id="A0A2P6MYG0"/>
<evidence type="ECO:0000313" key="2">
    <source>
        <dbReference type="EMBL" id="PRP76745.1"/>
    </source>
</evidence>
<dbReference type="EMBL" id="MDYQ01000304">
    <property type="protein sequence ID" value="PRP76745.1"/>
    <property type="molecule type" value="Genomic_DNA"/>
</dbReference>
<organism evidence="2 3">
    <name type="scientific">Planoprotostelium fungivorum</name>
    <dbReference type="NCBI Taxonomy" id="1890364"/>
    <lineage>
        <taxon>Eukaryota</taxon>
        <taxon>Amoebozoa</taxon>
        <taxon>Evosea</taxon>
        <taxon>Variosea</taxon>
        <taxon>Cavosteliida</taxon>
        <taxon>Cavosteliaceae</taxon>
        <taxon>Planoprotostelium</taxon>
    </lineage>
</organism>
<accession>A0A2P6MYG0</accession>
<feature type="compositionally biased region" description="Low complexity" evidence="1">
    <location>
        <begin position="681"/>
        <end position="710"/>
    </location>
</feature>
<dbReference type="Proteomes" id="UP000241769">
    <property type="component" value="Unassembled WGS sequence"/>
</dbReference>
<evidence type="ECO:0000313" key="3">
    <source>
        <dbReference type="Proteomes" id="UP000241769"/>
    </source>
</evidence>
<evidence type="ECO:0000256" key="1">
    <source>
        <dbReference type="SAM" id="MobiDB-lite"/>
    </source>
</evidence>
<feature type="region of interest" description="Disordered" evidence="1">
    <location>
        <begin position="644"/>
        <end position="722"/>
    </location>
</feature>
<reference evidence="2 3" key="1">
    <citation type="journal article" date="2018" name="Genome Biol. Evol.">
        <title>Multiple Roots of Fruiting Body Formation in Amoebozoa.</title>
        <authorList>
            <person name="Hillmann F."/>
            <person name="Forbes G."/>
            <person name="Novohradska S."/>
            <person name="Ferling I."/>
            <person name="Riege K."/>
            <person name="Groth M."/>
            <person name="Westermann M."/>
            <person name="Marz M."/>
            <person name="Spaller T."/>
            <person name="Winckler T."/>
            <person name="Schaap P."/>
            <person name="Glockner G."/>
        </authorList>
    </citation>
    <scope>NUCLEOTIDE SEQUENCE [LARGE SCALE GENOMIC DNA]</scope>
    <source>
        <strain evidence="2 3">Jena</strain>
    </source>
</reference>
<dbReference type="InParanoid" id="A0A2P6MYG0"/>
<gene>
    <name evidence="2" type="ORF">PROFUN_11748</name>
</gene>
<protein>
    <submittedName>
        <fullName evidence="2">Uncharacterized protein</fullName>
    </submittedName>
</protein>
<name>A0A2P6MYG0_9EUKA</name>
<feature type="compositionally biased region" description="Low complexity" evidence="1">
    <location>
        <begin position="645"/>
        <end position="656"/>
    </location>
</feature>
<keyword evidence="3" id="KW-1185">Reference proteome</keyword>
<proteinExistence type="predicted"/>